<proteinExistence type="predicted"/>
<evidence type="ECO:0000313" key="2">
    <source>
        <dbReference type="Proteomes" id="UP001055167"/>
    </source>
</evidence>
<reference evidence="1" key="2">
    <citation type="submission" date="2021-08" db="EMBL/GenBank/DDBJ databases">
        <authorList>
            <person name="Tani A."/>
            <person name="Ola A."/>
            <person name="Ogura Y."/>
            <person name="Katsura K."/>
            <person name="Hayashi T."/>
        </authorList>
    </citation>
    <scope>NUCLEOTIDE SEQUENCE</scope>
    <source>
        <strain evidence="1">KCTC 52305</strain>
    </source>
</reference>
<keyword evidence="2" id="KW-1185">Reference proteome</keyword>
<comment type="caution">
    <text evidence="1">The sequence shown here is derived from an EMBL/GenBank/DDBJ whole genome shotgun (WGS) entry which is preliminary data.</text>
</comment>
<reference evidence="1" key="1">
    <citation type="journal article" date="2021" name="Front. Microbiol.">
        <title>Comprehensive Comparative Genomics and Phenotyping of Methylobacterium Species.</title>
        <authorList>
            <person name="Alessa O."/>
            <person name="Ogura Y."/>
            <person name="Fujitani Y."/>
            <person name="Takami H."/>
            <person name="Hayashi T."/>
            <person name="Sahin N."/>
            <person name="Tani A."/>
        </authorList>
    </citation>
    <scope>NUCLEOTIDE SEQUENCE</scope>
    <source>
        <strain evidence="1">KCTC 52305</strain>
    </source>
</reference>
<dbReference type="Proteomes" id="UP001055167">
    <property type="component" value="Unassembled WGS sequence"/>
</dbReference>
<protein>
    <submittedName>
        <fullName evidence="1">Uncharacterized protein</fullName>
    </submittedName>
</protein>
<organism evidence="1 2">
    <name type="scientific">Methylobacterium crusticola</name>
    <dbReference type="NCBI Taxonomy" id="1697972"/>
    <lineage>
        <taxon>Bacteria</taxon>
        <taxon>Pseudomonadati</taxon>
        <taxon>Pseudomonadota</taxon>
        <taxon>Alphaproteobacteria</taxon>
        <taxon>Hyphomicrobiales</taxon>
        <taxon>Methylobacteriaceae</taxon>
        <taxon>Methylobacterium</taxon>
    </lineage>
</organism>
<evidence type="ECO:0000313" key="1">
    <source>
        <dbReference type="EMBL" id="GJD51754.1"/>
    </source>
</evidence>
<dbReference type="EMBL" id="BPQH01000015">
    <property type="protein sequence ID" value="GJD51754.1"/>
    <property type="molecule type" value="Genomic_DNA"/>
</dbReference>
<gene>
    <name evidence="1" type="ORF">OPKNFCMD_4512</name>
</gene>
<name>A0ABQ4R4P1_9HYPH</name>
<accession>A0ABQ4R4P1</accession>
<sequence length="82" mass="9380">MLRNWDPCEHGPSLGTHDELPVAFEANQLVVRAHFCNYDLRLFKRLAQVRHVNTFVVMNEGAPIEEVEVETRHDDALLVAPT</sequence>